<sequence length="62" mass="6895">ERVIRLHPEDLALVHGRLPEAWHCEPDPSLDRGALRIETAQGGVEDGLAQWRAALEEALRAC</sequence>
<organism evidence="2 3">
    <name type="scientific">Streptomyces galilaeus</name>
    <dbReference type="NCBI Taxonomy" id="33899"/>
    <lineage>
        <taxon>Bacteria</taxon>
        <taxon>Bacillati</taxon>
        <taxon>Actinomycetota</taxon>
        <taxon>Actinomycetes</taxon>
        <taxon>Kitasatosporales</taxon>
        <taxon>Streptomycetaceae</taxon>
        <taxon>Streptomyces</taxon>
    </lineage>
</organism>
<dbReference type="EMBL" id="JBJVNE010000218">
    <property type="protein sequence ID" value="MFM9653695.1"/>
    <property type="molecule type" value="Genomic_DNA"/>
</dbReference>
<comment type="caution">
    <text evidence="2">The sequence shown here is derived from an EMBL/GenBank/DDBJ whole genome shotgun (WGS) entry which is preliminary data.</text>
</comment>
<proteinExistence type="predicted"/>
<dbReference type="Pfam" id="PF02108">
    <property type="entry name" value="FliH"/>
    <property type="match status" value="1"/>
</dbReference>
<accession>A0ABW9IZ44</accession>
<gene>
    <name evidence="2" type="ORF">ACKI1S_47560</name>
</gene>
<evidence type="ECO:0000313" key="3">
    <source>
        <dbReference type="Proteomes" id="UP001631993"/>
    </source>
</evidence>
<feature type="domain" description="Flagellar assembly protein FliH/Type III secretion system HrpE" evidence="1">
    <location>
        <begin position="3"/>
        <end position="48"/>
    </location>
</feature>
<evidence type="ECO:0000259" key="1">
    <source>
        <dbReference type="Pfam" id="PF02108"/>
    </source>
</evidence>
<dbReference type="Proteomes" id="UP001631993">
    <property type="component" value="Unassembled WGS sequence"/>
</dbReference>
<reference evidence="2 3" key="1">
    <citation type="submission" date="2024-12" db="EMBL/GenBank/DDBJ databases">
        <title>Forecasting of Potato common scab and diversities of Pathogenic streptomyces spp. in china.</title>
        <authorList>
            <person name="Handique U."/>
            <person name="Wu J."/>
        </authorList>
    </citation>
    <scope>NUCLEOTIDE SEQUENCE [LARGE SCALE GENOMIC DNA]</scope>
    <source>
        <strain evidence="2 3">ZRIMU1585</strain>
    </source>
</reference>
<name>A0ABW9IZ44_STRGJ</name>
<keyword evidence="3" id="KW-1185">Reference proteome</keyword>
<dbReference type="InterPro" id="IPR018035">
    <property type="entry name" value="Flagellar_FliH/T3SS_HrpE"/>
</dbReference>
<feature type="non-terminal residue" evidence="2">
    <location>
        <position position="1"/>
    </location>
</feature>
<protein>
    <submittedName>
        <fullName evidence="2">FliH/SctL family protein</fullName>
    </submittedName>
</protein>
<dbReference type="RefSeq" id="WP_409097914.1">
    <property type="nucleotide sequence ID" value="NZ_JBJVNE010000218.1"/>
</dbReference>
<evidence type="ECO:0000313" key="2">
    <source>
        <dbReference type="EMBL" id="MFM9653695.1"/>
    </source>
</evidence>